<evidence type="ECO:0000259" key="2">
    <source>
        <dbReference type="Pfam" id="PF08241"/>
    </source>
</evidence>
<keyword evidence="1" id="KW-0812">Transmembrane</keyword>
<dbReference type="EMBL" id="GHES01038994">
    <property type="protein sequence ID" value="MPA69553.1"/>
    <property type="molecule type" value="Transcribed_RNA"/>
</dbReference>
<organism evidence="4">
    <name type="scientific">Davidia involucrata</name>
    <name type="common">Dove tree</name>
    <dbReference type="NCBI Taxonomy" id="16924"/>
    <lineage>
        <taxon>Eukaryota</taxon>
        <taxon>Viridiplantae</taxon>
        <taxon>Streptophyta</taxon>
        <taxon>Embryophyta</taxon>
        <taxon>Tracheophyta</taxon>
        <taxon>Spermatophyta</taxon>
        <taxon>Magnoliopsida</taxon>
        <taxon>eudicotyledons</taxon>
        <taxon>Gunneridae</taxon>
        <taxon>Pentapetalae</taxon>
        <taxon>asterids</taxon>
        <taxon>Cornales</taxon>
        <taxon>Nyssaceae</taxon>
        <taxon>Davidia</taxon>
    </lineage>
</organism>
<dbReference type="PANTHER" id="PTHR47291">
    <property type="entry name" value="PEPTIDE UPSTREAM PROTEIN"/>
    <property type="match status" value="1"/>
</dbReference>
<dbReference type="InterPro" id="IPR013216">
    <property type="entry name" value="Methyltransf_11"/>
</dbReference>
<feature type="domain" description="Methyltransferase type 11" evidence="2">
    <location>
        <begin position="120"/>
        <end position="197"/>
    </location>
</feature>
<dbReference type="PANTHER" id="PTHR47291:SF1">
    <property type="entry name" value="PEPTIDE UPSTREAM PROTEIN"/>
    <property type="match status" value="1"/>
</dbReference>
<dbReference type="Pfam" id="PF08241">
    <property type="entry name" value="Methyltransf_11"/>
    <property type="match status" value="1"/>
</dbReference>
<sequence length="470" mass="52554">MDIKVLKWQILRGSLARRLLLKAFLFALAMAIIPFVQFVHDIRTIEPLSLNFDDCPLNIVGSNPFYLNFTGFLKPVSAFAFPLFGSTLLRPCKESENLTVNVLKELMEKDLLDSGAKALCVGDGSASAVLSLRELGFSNAFGVDRHPFFSLWRKRFVYELDFKDNYFDFVYSRALDRVSVPALLVREIERVMRPGGTGAMLVGASDFYSGGLIRAATPVSSFLRSSDVVHVCSIGPFTLVIFKKKFDSVASFEHYRLPNECPSVTNNKPSIKYLEPFVDESPGELKTELSYLPKFMNMSSRKRLIYINIGAGEFVNASVATMFEPYYPIRSHAFNVYVVDHDTSALSSYVKKPGVTFVYHPGLAGVEPTASYDSDGDPSAPLDDEGFDFIRWFKDTIAEGDFVVLMMNARVVELKILFELFKSGGICNVDELFLRCSDSVDCGDAVCGDCMSLFRGLRNSGVFVHQWWGN</sequence>
<name>A0A5B7BQW1_DAVIN</name>
<gene>
    <name evidence="4" type="ORF">Din_038994</name>
</gene>
<evidence type="ECO:0000259" key="3">
    <source>
        <dbReference type="Pfam" id="PF25276"/>
    </source>
</evidence>
<protein>
    <submittedName>
        <fullName evidence="4">Uncharacterized protein</fullName>
    </submittedName>
</protein>
<feature type="transmembrane region" description="Helical" evidence="1">
    <location>
        <begin position="20"/>
        <end position="39"/>
    </location>
</feature>
<proteinExistence type="predicted"/>
<dbReference type="SUPFAM" id="SSF53335">
    <property type="entry name" value="S-adenosyl-L-methionine-dependent methyltransferases"/>
    <property type="match status" value="1"/>
</dbReference>
<dbReference type="GO" id="GO:0008757">
    <property type="term" value="F:S-adenosylmethionine-dependent methyltransferase activity"/>
    <property type="evidence" value="ECO:0007669"/>
    <property type="project" value="InterPro"/>
</dbReference>
<keyword evidence="1" id="KW-1133">Transmembrane helix</keyword>
<accession>A0A5B7BQW1</accession>
<evidence type="ECO:0000256" key="1">
    <source>
        <dbReference type="SAM" id="Phobius"/>
    </source>
</evidence>
<dbReference type="Gene3D" id="3.40.50.150">
    <property type="entry name" value="Vaccinia Virus protein VP39"/>
    <property type="match status" value="1"/>
</dbReference>
<feature type="domain" description="DUF7870" evidence="3">
    <location>
        <begin position="388"/>
        <end position="468"/>
    </location>
</feature>
<dbReference type="InterPro" id="IPR057192">
    <property type="entry name" value="DUF7870"/>
</dbReference>
<dbReference type="AlphaFoldDB" id="A0A5B7BQW1"/>
<evidence type="ECO:0000313" key="4">
    <source>
        <dbReference type="EMBL" id="MPA69553.1"/>
    </source>
</evidence>
<reference evidence="4" key="1">
    <citation type="submission" date="2019-08" db="EMBL/GenBank/DDBJ databases">
        <title>Reference gene set and small RNA set construction with multiple tissues from Davidia involucrata Baill.</title>
        <authorList>
            <person name="Yang H."/>
            <person name="Zhou C."/>
            <person name="Li G."/>
            <person name="Wang J."/>
            <person name="Gao P."/>
            <person name="Wang M."/>
            <person name="Wang R."/>
            <person name="Zhao Y."/>
        </authorList>
    </citation>
    <scope>NUCLEOTIDE SEQUENCE</scope>
    <source>
        <tissue evidence="4">Mixed with DoveR01_LX</tissue>
    </source>
</reference>
<dbReference type="InterPro" id="IPR029063">
    <property type="entry name" value="SAM-dependent_MTases_sf"/>
</dbReference>
<keyword evidence="1" id="KW-0472">Membrane</keyword>
<dbReference type="GO" id="GO:0009820">
    <property type="term" value="P:alkaloid metabolic process"/>
    <property type="evidence" value="ECO:0007669"/>
    <property type="project" value="UniProtKB-KW"/>
</dbReference>
<dbReference type="Pfam" id="PF25276">
    <property type="entry name" value="DUF7870"/>
    <property type="match status" value="1"/>
</dbReference>